<keyword evidence="3" id="KW-1185">Reference proteome</keyword>
<dbReference type="SMART" id="SM01120">
    <property type="entry name" value="Dak2"/>
    <property type="match status" value="1"/>
</dbReference>
<dbReference type="RefSeq" id="WP_212507353.1">
    <property type="nucleotide sequence ID" value="NZ_CP060696.1"/>
</dbReference>
<dbReference type="Pfam" id="PF02734">
    <property type="entry name" value="Dak2"/>
    <property type="match status" value="1"/>
</dbReference>
<dbReference type="KEGG" id="caml:H6X83_01075"/>
<dbReference type="AlphaFoldDB" id="A0A7G9WHX6"/>
<sequence length="555" mass="59443">MINGTLLRNAMISGANNIAKHRNSIDELNIFPVPDGDTGTNMSMTMANASAELQKAEGGAVSEVARIAASGMLRGARGNSGVILSLLFRGFADGVKDMQTVNGSDLANALGLGVAAAYKAVMKPTEGTILTVSRVASEKAKAAAEIDDDALYVWTAVCDGAEEALAQTPEQLPVLKKAGVVDAGGKGLCCIFEGMMSVLRDNVIIQSESEEVAADLNSEDSFRSAAAEFDQDIRFTYCTEFIVSREKNARKDPEELRNFLQTIGDCVVVVADEDIIKTHVHTEEPDRVLEAALAYGQLLTVKIENMKEQHRKAKEANDAAKAKAEKKALKPVEPTEEVGFVAVAAGNGLKTLFTDLGCTHVVSGGQTMNPSTEDILEAVLATPGKTVLVLPNNKNITMAAEQVIPLVKDRKVMVLPTRTIPQGLSAMLAYDPDTSCEVNAVKMMEAAGNVETGTVTFAARDSEFGGHRIKEGDILGLVNGKLTFIEKDIVHTCSKLTRSMVNRSTAFITIIYGEDITEEQANDAYNRIKSKIGSDIEITLVNGGQPIHYFLISVE</sequence>
<dbReference type="NCBIfam" id="TIGR03599">
    <property type="entry name" value="YloV"/>
    <property type="match status" value="1"/>
</dbReference>
<organism evidence="2 3">
    <name type="scientific">Caproicibacterium amylolyticum</name>
    <dbReference type="NCBI Taxonomy" id="2766537"/>
    <lineage>
        <taxon>Bacteria</taxon>
        <taxon>Bacillati</taxon>
        <taxon>Bacillota</taxon>
        <taxon>Clostridia</taxon>
        <taxon>Eubacteriales</taxon>
        <taxon>Oscillospiraceae</taxon>
        <taxon>Caproicibacterium</taxon>
    </lineage>
</organism>
<evidence type="ECO:0000259" key="1">
    <source>
        <dbReference type="PROSITE" id="PS51480"/>
    </source>
</evidence>
<dbReference type="InterPro" id="IPR050270">
    <property type="entry name" value="DegV_domain_contain"/>
</dbReference>
<accession>A0A7G9WHX6</accession>
<proteinExistence type="predicted"/>
<dbReference type="PANTHER" id="PTHR33434:SF4">
    <property type="entry name" value="PHOSPHATASE PROTEIN"/>
    <property type="match status" value="1"/>
</dbReference>
<dbReference type="Gene3D" id="1.25.40.340">
    <property type="match status" value="1"/>
</dbReference>
<dbReference type="PROSITE" id="PS51480">
    <property type="entry name" value="DHAL"/>
    <property type="match status" value="1"/>
</dbReference>
<dbReference type="SUPFAM" id="SSF101473">
    <property type="entry name" value="DhaL-like"/>
    <property type="match status" value="1"/>
</dbReference>
<dbReference type="InterPro" id="IPR033470">
    <property type="entry name" value="FakA-like_C"/>
</dbReference>
<protein>
    <submittedName>
        <fullName evidence="2">DAK2 domain-containing protein</fullName>
    </submittedName>
</protein>
<dbReference type="Pfam" id="PF13684">
    <property type="entry name" value="FakA-like_C"/>
    <property type="match status" value="1"/>
</dbReference>
<dbReference type="InterPro" id="IPR036117">
    <property type="entry name" value="DhaL_dom_sf"/>
</dbReference>
<dbReference type="PANTHER" id="PTHR33434">
    <property type="entry name" value="DEGV DOMAIN-CONTAINING PROTEIN DR_1986-RELATED"/>
    <property type="match status" value="1"/>
</dbReference>
<dbReference type="Pfam" id="PF21645">
    <property type="entry name" value="FakA-like_M"/>
    <property type="match status" value="1"/>
</dbReference>
<evidence type="ECO:0000313" key="3">
    <source>
        <dbReference type="Proteomes" id="UP000516046"/>
    </source>
</evidence>
<evidence type="ECO:0000313" key="2">
    <source>
        <dbReference type="EMBL" id="QNO18288.1"/>
    </source>
</evidence>
<reference evidence="2 3" key="1">
    <citation type="submission" date="2020-08" db="EMBL/GenBank/DDBJ databases">
        <authorList>
            <person name="Ren C."/>
            <person name="Gu Y."/>
            <person name="Xu Y."/>
        </authorList>
    </citation>
    <scope>NUCLEOTIDE SEQUENCE [LARGE SCALE GENOMIC DNA]</scope>
    <source>
        <strain evidence="2 3">LBM18003</strain>
    </source>
</reference>
<feature type="domain" description="DhaL" evidence="1">
    <location>
        <begin position="5"/>
        <end position="197"/>
    </location>
</feature>
<dbReference type="EMBL" id="CP060696">
    <property type="protein sequence ID" value="QNO18288.1"/>
    <property type="molecule type" value="Genomic_DNA"/>
</dbReference>
<dbReference type="InterPro" id="IPR004007">
    <property type="entry name" value="DhaL_dom"/>
</dbReference>
<dbReference type="InterPro" id="IPR019986">
    <property type="entry name" value="YloV-like"/>
</dbReference>
<name>A0A7G9WHX6_9FIRM</name>
<dbReference type="SMART" id="SM01121">
    <property type="entry name" value="Dak1_2"/>
    <property type="match status" value="1"/>
</dbReference>
<dbReference type="GO" id="GO:0006071">
    <property type="term" value="P:glycerol metabolic process"/>
    <property type="evidence" value="ECO:0007669"/>
    <property type="project" value="InterPro"/>
</dbReference>
<gene>
    <name evidence="2" type="ORF">H6X83_01075</name>
</gene>
<dbReference type="Proteomes" id="UP000516046">
    <property type="component" value="Chromosome"/>
</dbReference>
<dbReference type="GO" id="GO:0004371">
    <property type="term" value="F:glycerone kinase activity"/>
    <property type="evidence" value="ECO:0007669"/>
    <property type="project" value="InterPro"/>
</dbReference>
<dbReference type="InterPro" id="IPR048394">
    <property type="entry name" value="FakA-like_M"/>
</dbReference>